<feature type="region of interest" description="Disordered" evidence="1">
    <location>
        <begin position="264"/>
        <end position="317"/>
    </location>
</feature>
<organism evidence="3 4">
    <name type="scientific">Chaetoceros tenuissimus</name>
    <dbReference type="NCBI Taxonomy" id="426638"/>
    <lineage>
        <taxon>Eukaryota</taxon>
        <taxon>Sar</taxon>
        <taxon>Stramenopiles</taxon>
        <taxon>Ochrophyta</taxon>
        <taxon>Bacillariophyta</taxon>
        <taxon>Coscinodiscophyceae</taxon>
        <taxon>Chaetocerotophycidae</taxon>
        <taxon>Chaetocerotales</taxon>
        <taxon>Chaetocerotaceae</taxon>
        <taxon>Chaetoceros</taxon>
    </lineage>
</organism>
<protein>
    <recommendedName>
        <fullName evidence="2">SnoaL-like domain-containing protein</fullName>
    </recommendedName>
</protein>
<dbReference type="EMBL" id="BLLK01000062">
    <property type="protein sequence ID" value="GFH59181.1"/>
    <property type="molecule type" value="Genomic_DNA"/>
</dbReference>
<keyword evidence="4" id="KW-1185">Reference proteome</keyword>
<feature type="domain" description="SnoaL-like" evidence="2">
    <location>
        <begin position="126"/>
        <end position="259"/>
    </location>
</feature>
<reference evidence="3 4" key="1">
    <citation type="journal article" date="2021" name="Sci. Rep.">
        <title>The genome of the diatom Chaetoceros tenuissimus carries an ancient integrated fragment of an extant virus.</title>
        <authorList>
            <person name="Hongo Y."/>
            <person name="Kimura K."/>
            <person name="Takaki Y."/>
            <person name="Yoshida Y."/>
            <person name="Baba S."/>
            <person name="Kobayashi G."/>
            <person name="Nagasaki K."/>
            <person name="Hano T."/>
            <person name="Tomaru Y."/>
        </authorList>
    </citation>
    <scope>NUCLEOTIDE SEQUENCE [LARGE SCALE GENOMIC DNA]</scope>
    <source>
        <strain evidence="3 4">NIES-3715</strain>
    </source>
</reference>
<dbReference type="PANTHER" id="PTHR34957">
    <property type="entry name" value="NUCLEAR TRANSPORT FACTOR 2 (NTF2) FAMILY PROTEIN"/>
    <property type="match status" value="1"/>
</dbReference>
<proteinExistence type="predicted"/>
<dbReference type="Pfam" id="PF13474">
    <property type="entry name" value="SnoaL_3"/>
    <property type="match status" value="1"/>
</dbReference>
<evidence type="ECO:0000259" key="2">
    <source>
        <dbReference type="Pfam" id="PF13474"/>
    </source>
</evidence>
<dbReference type="SUPFAM" id="SSF54427">
    <property type="entry name" value="NTF2-like"/>
    <property type="match status" value="1"/>
</dbReference>
<name>A0AAD3D9J1_9STRA</name>
<comment type="caution">
    <text evidence="3">The sequence shown here is derived from an EMBL/GenBank/DDBJ whole genome shotgun (WGS) entry which is preliminary data.</text>
</comment>
<feature type="region of interest" description="Disordered" evidence="1">
    <location>
        <begin position="368"/>
        <end position="409"/>
    </location>
</feature>
<dbReference type="InterPro" id="IPR037401">
    <property type="entry name" value="SnoaL-like"/>
</dbReference>
<evidence type="ECO:0000256" key="1">
    <source>
        <dbReference type="SAM" id="MobiDB-lite"/>
    </source>
</evidence>
<evidence type="ECO:0000313" key="3">
    <source>
        <dbReference type="EMBL" id="GFH59181.1"/>
    </source>
</evidence>
<dbReference type="PANTHER" id="PTHR34957:SF1">
    <property type="entry name" value="NUCLEAR TRANSPORT FACTOR 2 (NTF2) FAMILY PROTEIN"/>
    <property type="match status" value="1"/>
</dbReference>
<accession>A0AAD3D9J1</accession>
<dbReference type="AlphaFoldDB" id="A0AAD3D9J1"/>
<evidence type="ECO:0000313" key="4">
    <source>
        <dbReference type="Proteomes" id="UP001054902"/>
    </source>
</evidence>
<dbReference type="InterPro" id="IPR032710">
    <property type="entry name" value="NTF2-like_dom_sf"/>
</dbReference>
<dbReference type="Proteomes" id="UP001054902">
    <property type="component" value="Unassembled WGS sequence"/>
</dbReference>
<sequence length="497" mass="54413">MTIDENNENENEEQKLPIIDYAELEEIQMTEEELAREVHLYKLRTQIDSILNDPDGAPFDLGTELKKVTGGISPALPPDSPEMAIEQNLHEVESQMYEAVNKKDYETAQKKKEELSRMHIDDVGSVLQVNSAFYRAFSNKDYEAMQAVWLHDASAFCIHPSSAPLIGAKNVLNSWKEMFAGGNEAFQKNKIEPTNIRLSVKGTSAIITCDEEVYTKRFVRGKKRVGEEGKNGMEQVNKLVTTNIFRKVDGKWYMVHHHATWHHESEASKKALKAQIGSKPKSNENGSASLEELLGIPGHEGLGGDKESSAKKGPARKVFRGSLSDLLGGGLGDILGEGGDSSDNASSDDGEMGIESIIIRSEDLNLGGDGIGSGNRSDDDDDDDSAKKGAIPVNAVPSPSDSKPQPKDSIRQSCIKALRKLASEGAISQKHKRMLLTDIIVKSAEGDYSMVEVAFDLLCNESEDSNAGQEDFVEQCKVFAATLPEIPISMGTSERQQ</sequence>
<gene>
    <name evidence="3" type="ORF">CTEN210_15657</name>
</gene>
<dbReference type="Gene3D" id="3.10.450.50">
    <property type="match status" value="1"/>
</dbReference>